<sequence length="176" mass="20319">MSSGLDQSFGRTIVEKKVYYDGRIKEYPCLLLEANTVQAAVSYRIDANRSLYFGQKELLTIPAGSTTFAFFWTDCPYNVYQWRTKNGEYIGSYINFSKHTQIGEQLISYQDLILDLLALPDGRHYLLDEDELPEPLHVFEKGQVKKVANTLIRQLPDVLQPLINRSALYWEKLSNN</sequence>
<gene>
    <name evidence="2" type="ORF">JOC27_000737</name>
</gene>
<name>A0ABS2Q804_9BACL</name>
<dbReference type="Pfam" id="PF04167">
    <property type="entry name" value="DUF402"/>
    <property type="match status" value="1"/>
</dbReference>
<evidence type="ECO:0000259" key="1">
    <source>
        <dbReference type="Pfam" id="PF04167"/>
    </source>
</evidence>
<dbReference type="Gene3D" id="2.40.380.10">
    <property type="entry name" value="FomD-like"/>
    <property type="match status" value="1"/>
</dbReference>
<keyword evidence="3" id="KW-1185">Reference proteome</keyword>
<organism evidence="2 3">
    <name type="scientific">Sporolactobacillus spathodeae</name>
    <dbReference type="NCBI Taxonomy" id="1465502"/>
    <lineage>
        <taxon>Bacteria</taxon>
        <taxon>Bacillati</taxon>
        <taxon>Bacillota</taxon>
        <taxon>Bacilli</taxon>
        <taxon>Bacillales</taxon>
        <taxon>Sporolactobacillaceae</taxon>
        <taxon>Sporolactobacillus</taxon>
    </lineage>
</organism>
<dbReference type="Proteomes" id="UP000823201">
    <property type="component" value="Unassembled WGS sequence"/>
</dbReference>
<evidence type="ECO:0000313" key="3">
    <source>
        <dbReference type="Proteomes" id="UP000823201"/>
    </source>
</evidence>
<dbReference type="RefSeq" id="WP_205005645.1">
    <property type="nucleotide sequence ID" value="NZ_CBCRXA010000004.1"/>
</dbReference>
<dbReference type="EMBL" id="JAFBEV010000005">
    <property type="protein sequence ID" value="MBM7657294.1"/>
    <property type="molecule type" value="Genomic_DNA"/>
</dbReference>
<evidence type="ECO:0000313" key="2">
    <source>
        <dbReference type="EMBL" id="MBM7657294.1"/>
    </source>
</evidence>
<reference evidence="2 3" key="1">
    <citation type="submission" date="2021-01" db="EMBL/GenBank/DDBJ databases">
        <title>Genomic Encyclopedia of Type Strains, Phase IV (KMG-IV): sequencing the most valuable type-strain genomes for metagenomic binning, comparative biology and taxonomic classification.</title>
        <authorList>
            <person name="Goeker M."/>
        </authorList>
    </citation>
    <scope>NUCLEOTIDE SEQUENCE [LARGE SCALE GENOMIC DNA]</scope>
    <source>
        <strain evidence="2 3">DSM 100968</strain>
    </source>
</reference>
<proteinExistence type="predicted"/>
<dbReference type="PANTHER" id="PTHR41271">
    <property type="entry name" value="DUF402 DOMAIN-CONTAINING PROTEIN"/>
    <property type="match status" value="1"/>
</dbReference>
<protein>
    <submittedName>
        <fullName evidence="2">RNA-binding protein associated with RNAse of E/G family</fullName>
    </submittedName>
</protein>
<dbReference type="PANTHER" id="PTHR41271:SF1">
    <property type="entry name" value="DUF402 DOMAIN-CONTAINING PROTEIN"/>
    <property type="match status" value="1"/>
</dbReference>
<accession>A0ABS2Q804</accession>
<comment type="caution">
    <text evidence="2">The sequence shown here is derived from an EMBL/GenBank/DDBJ whole genome shotgun (WGS) entry which is preliminary data.</text>
</comment>
<dbReference type="SUPFAM" id="SSF159234">
    <property type="entry name" value="FomD-like"/>
    <property type="match status" value="1"/>
</dbReference>
<dbReference type="InterPro" id="IPR035930">
    <property type="entry name" value="FomD-like_sf"/>
</dbReference>
<feature type="domain" description="DUF402" evidence="1">
    <location>
        <begin position="59"/>
        <end position="134"/>
    </location>
</feature>
<dbReference type="InterPro" id="IPR007295">
    <property type="entry name" value="DUF402"/>
</dbReference>